<dbReference type="EMBL" id="BPTR01000001">
    <property type="protein sequence ID" value="GJG28353.1"/>
    <property type="molecule type" value="Genomic_DNA"/>
</dbReference>
<name>A0AA37HY33_SEGBR</name>
<organism evidence="1 2">
    <name type="scientific">Segatella bryantii</name>
    <name type="common">Prevotella bryantii</name>
    <dbReference type="NCBI Taxonomy" id="77095"/>
    <lineage>
        <taxon>Bacteria</taxon>
        <taxon>Pseudomonadati</taxon>
        <taxon>Bacteroidota</taxon>
        <taxon>Bacteroidia</taxon>
        <taxon>Bacteroidales</taxon>
        <taxon>Prevotellaceae</taxon>
        <taxon>Segatella</taxon>
    </lineage>
</organism>
<evidence type="ECO:0000313" key="1">
    <source>
        <dbReference type="EMBL" id="GJG28353.1"/>
    </source>
</evidence>
<accession>A0AA37HY33</accession>
<reference evidence="1" key="1">
    <citation type="submission" date="2021-08" db="EMBL/GenBank/DDBJ databases">
        <title>Prevotella lacticifex sp. nov., isolated from rumen of cow.</title>
        <authorList>
            <person name="Shinkai T."/>
            <person name="Ikeyama N."/>
            <person name="Kumagai M."/>
            <person name="Ohmori H."/>
            <person name="Sakamoto M."/>
            <person name="Ohkuma M."/>
            <person name="Mitsumori M."/>
        </authorList>
    </citation>
    <scope>NUCLEOTIDE SEQUENCE</scope>
    <source>
        <strain evidence="1">DSM 11371</strain>
    </source>
</reference>
<gene>
    <name evidence="1" type="ORF">PRRU23_20530</name>
</gene>
<evidence type="ECO:0000313" key="2">
    <source>
        <dbReference type="Proteomes" id="UP000887043"/>
    </source>
</evidence>
<protein>
    <submittedName>
        <fullName evidence="1">Uncharacterized protein</fullName>
    </submittedName>
</protein>
<dbReference type="Proteomes" id="UP000887043">
    <property type="component" value="Unassembled WGS sequence"/>
</dbReference>
<proteinExistence type="predicted"/>
<comment type="caution">
    <text evidence="1">The sequence shown here is derived from an EMBL/GenBank/DDBJ whole genome shotgun (WGS) entry which is preliminary data.</text>
</comment>
<dbReference type="AlphaFoldDB" id="A0AA37HY33"/>
<sequence length="87" mass="9982">MRYECPQTHPEHFGCKTGTLTVYHLLAEYICHLAKPVVECDEEVDAVGERFTFNGNTLVKLFKVFGYKQERIDIDSLCDKQSQVLQG</sequence>